<evidence type="ECO:0000313" key="2">
    <source>
        <dbReference type="EMBL" id="JAC77953.1"/>
    </source>
</evidence>
<reference evidence="2" key="1">
    <citation type="submission" date="2014-05" db="EMBL/GenBank/DDBJ databases">
        <title>The transcriptome of the halophilic microalga Tetraselmis sp. GSL018 isolated from the Great Salt Lake, Utah.</title>
        <authorList>
            <person name="Jinkerson R.E."/>
            <person name="D'Adamo S."/>
            <person name="Posewitz M.C."/>
        </authorList>
    </citation>
    <scope>NUCLEOTIDE SEQUENCE</scope>
    <source>
        <strain evidence="2">GSL018</strain>
    </source>
</reference>
<protein>
    <submittedName>
        <fullName evidence="2">Uncharacterized protein</fullName>
    </submittedName>
</protein>
<accession>A0A061S130</accession>
<evidence type="ECO:0000256" key="1">
    <source>
        <dbReference type="SAM" id="MobiDB-lite"/>
    </source>
</evidence>
<name>A0A061S130_9CHLO</name>
<proteinExistence type="predicted"/>
<dbReference type="EMBL" id="GBEZ01007518">
    <property type="protein sequence ID" value="JAC77953.1"/>
    <property type="molecule type" value="Transcribed_RNA"/>
</dbReference>
<feature type="compositionally biased region" description="Polar residues" evidence="1">
    <location>
        <begin position="135"/>
        <end position="152"/>
    </location>
</feature>
<sequence>MRVCVPWKGPRVLYLNQTCGCSNRVSSARTTRPSLLRKSISQGYAFKSEFLPLQDRFIARAQKYSTRFSDDGGDTEEKPNSKDLDGDLDDDPEETLKQMRIWSLIHGGGAVLTSKVNRSAKAVANIAIQRHRRQSQATRRPSGSSTPASHQE</sequence>
<feature type="region of interest" description="Disordered" evidence="1">
    <location>
        <begin position="65"/>
        <end position="92"/>
    </location>
</feature>
<organism evidence="2">
    <name type="scientific">Tetraselmis sp. GSL018</name>
    <dbReference type="NCBI Taxonomy" id="582737"/>
    <lineage>
        <taxon>Eukaryota</taxon>
        <taxon>Viridiplantae</taxon>
        <taxon>Chlorophyta</taxon>
        <taxon>core chlorophytes</taxon>
        <taxon>Chlorodendrophyceae</taxon>
        <taxon>Chlorodendrales</taxon>
        <taxon>Chlorodendraceae</taxon>
        <taxon>Tetraselmis</taxon>
    </lineage>
</organism>
<feature type="compositionally biased region" description="Basic and acidic residues" evidence="1">
    <location>
        <begin position="75"/>
        <end position="85"/>
    </location>
</feature>
<gene>
    <name evidence="2" type="ORF">TSPGSL018_16395</name>
</gene>
<dbReference type="AlphaFoldDB" id="A0A061S130"/>
<feature type="region of interest" description="Disordered" evidence="1">
    <location>
        <begin position="127"/>
        <end position="152"/>
    </location>
</feature>